<dbReference type="AlphaFoldDB" id="A0A819GIN5"/>
<feature type="repeat" description="PPR" evidence="2">
    <location>
        <begin position="286"/>
        <end position="320"/>
    </location>
</feature>
<organism evidence="5 6">
    <name type="scientific">Adineta steineri</name>
    <dbReference type="NCBI Taxonomy" id="433720"/>
    <lineage>
        <taxon>Eukaryota</taxon>
        <taxon>Metazoa</taxon>
        <taxon>Spiralia</taxon>
        <taxon>Gnathifera</taxon>
        <taxon>Rotifera</taxon>
        <taxon>Eurotatoria</taxon>
        <taxon>Bdelloidea</taxon>
        <taxon>Adinetida</taxon>
        <taxon>Adinetidae</taxon>
        <taxon>Adineta</taxon>
    </lineage>
</organism>
<dbReference type="Proteomes" id="UP000663881">
    <property type="component" value="Unassembled WGS sequence"/>
</dbReference>
<dbReference type="PANTHER" id="PTHR47926:SF452">
    <property type="entry name" value="PENTATRICOPEPTIDE REPEAT-CONTAINING PROTEIN"/>
    <property type="match status" value="1"/>
</dbReference>
<evidence type="ECO:0000259" key="3">
    <source>
        <dbReference type="Pfam" id="PF14432"/>
    </source>
</evidence>
<dbReference type="NCBIfam" id="TIGR00756">
    <property type="entry name" value="PPR"/>
    <property type="match status" value="2"/>
</dbReference>
<dbReference type="GO" id="GO:0003723">
    <property type="term" value="F:RNA binding"/>
    <property type="evidence" value="ECO:0007669"/>
    <property type="project" value="InterPro"/>
</dbReference>
<dbReference type="InterPro" id="IPR032867">
    <property type="entry name" value="DYW_dom"/>
</dbReference>
<protein>
    <recommendedName>
        <fullName evidence="3">DYW domain-containing protein</fullName>
    </recommendedName>
</protein>
<dbReference type="Pfam" id="PF14432">
    <property type="entry name" value="DYW_deaminase"/>
    <property type="match status" value="1"/>
</dbReference>
<feature type="repeat" description="PPR" evidence="2">
    <location>
        <begin position="419"/>
        <end position="453"/>
    </location>
</feature>
<evidence type="ECO:0000256" key="1">
    <source>
        <dbReference type="ARBA" id="ARBA00022737"/>
    </source>
</evidence>
<dbReference type="EMBL" id="CAJNON010000353">
    <property type="protein sequence ID" value="CAF1214659.1"/>
    <property type="molecule type" value="Genomic_DNA"/>
</dbReference>
<feature type="repeat" description="PPR" evidence="2">
    <location>
        <begin position="186"/>
        <end position="216"/>
    </location>
</feature>
<dbReference type="FunFam" id="1.25.40.10:FF:000158">
    <property type="entry name" value="pentatricopeptide repeat-containing protein At2g33680"/>
    <property type="match status" value="1"/>
</dbReference>
<evidence type="ECO:0000313" key="5">
    <source>
        <dbReference type="EMBL" id="CAF3886016.1"/>
    </source>
</evidence>
<dbReference type="InterPro" id="IPR011990">
    <property type="entry name" value="TPR-like_helical_dom_sf"/>
</dbReference>
<name>A0A819GIN5_9BILA</name>
<gene>
    <name evidence="5" type="ORF">OKA104_LOCUS23399</name>
    <name evidence="4" type="ORF">VCS650_LOCUS26377</name>
</gene>
<dbReference type="Gene3D" id="1.25.40.10">
    <property type="entry name" value="Tetratricopeptide repeat domain"/>
    <property type="match status" value="5"/>
</dbReference>
<proteinExistence type="predicted"/>
<evidence type="ECO:0000256" key="2">
    <source>
        <dbReference type="PROSITE-ProRule" id="PRU00708"/>
    </source>
</evidence>
<accession>A0A819GIN5</accession>
<dbReference type="OrthoDB" id="185373at2759"/>
<reference evidence="5" key="1">
    <citation type="submission" date="2021-02" db="EMBL/GenBank/DDBJ databases">
        <authorList>
            <person name="Nowell W R."/>
        </authorList>
    </citation>
    <scope>NUCLEOTIDE SEQUENCE</scope>
</reference>
<dbReference type="InterPro" id="IPR046960">
    <property type="entry name" value="PPR_At4g14850-like_plant"/>
</dbReference>
<evidence type="ECO:0000313" key="4">
    <source>
        <dbReference type="EMBL" id="CAF1214659.1"/>
    </source>
</evidence>
<dbReference type="GO" id="GO:0009451">
    <property type="term" value="P:RNA modification"/>
    <property type="evidence" value="ECO:0007669"/>
    <property type="project" value="InterPro"/>
</dbReference>
<dbReference type="InterPro" id="IPR002885">
    <property type="entry name" value="PPR_rpt"/>
</dbReference>
<feature type="domain" description="DYW" evidence="3">
    <location>
        <begin position="601"/>
        <end position="694"/>
    </location>
</feature>
<sequence length="695" mass="80079">MDNKQYKEALNLFDKQSKSPRDVIIYMGIKACIHLKEYQRIIDIEQKLSPATLNNPYIQTILIQFYMQNHDIKNAYRLFSIINNKSNHMYATMFKGLISNKMPENVLDLYEKMNIKANPATLTTLFSACSKVANDRAKNIGKESLHKMPNDYYNNNILLTSAINMLMKFNDIQSAEKLFKMIQNKDIITYGSMMKGYTENKEYDKVLDLFEQMPLKPDHIIGVLVFNASAQLLHDRAKQIGRQLLYQIPKHFHSDTVVLTSVIDMLMKFNDVTTAEHYFKMIKKKDVVAYSVLMNGYNINNEPLKCLQLLDEIKQHNLIPDEVVWIILIGACAQLSMLSKCQLILDQIPSPLFNKKYVQNSLIHMWGKAGSVENAQKIFQLVDNPDAITYSAMINSYGLNRMGLEAIELYRNMPYHLRDEVTYICVLNACSHSALLDDAYSIFNEIPQKNEQIITTMIDCLSRLYLFDEAQKLIEEYEKSNPPSSAMYMTILSGARNSRQHILSKQIYDRMKILFPNQKDSLISGSILLSNIYSSLGDHQEAENIRLNRIEQLGTKVKSGTSWTEVNGDVVEFKANDHSHPQYKQIYAQSKHISDTLIKYGYKYDPSWISCPLSKDETIESVLSSHSERLAIAYHFIQQKEPSFIQITNNLHMCGDCHRTTKLIAKIWQCEIIVRDTNCIHHFSSDGTCSCQDHF</sequence>
<dbReference type="GO" id="GO:0008270">
    <property type="term" value="F:zinc ion binding"/>
    <property type="evidence" value="ECO:0007669"/>
    <property type="project" value="InterPro"/>
</dbReference>
<dbReference type="Proteomes" id="UP000663891">
    <property type="component" value="Unassembled WGS sequence"/>
</dbReference>
<dbReference type="Pfam" id="PF01535">
    <property type="entry name" value="PPR"/>
    <property type="match status" value="6"/>
</dbReference>
<keyword evidence="1" id="KW-0677">Repeat</keyword>
<dbReference type="EMBL" id="CAJOAY010001783">
    <property type="protein sequence ID" value="CAF3886016.1"/>
    <property type="molecule type" value="Genomic_DNA"/>
</dbReference>
<comment type="caution">
    <text evidence="5">The sequence shown here is derived from an EMBL/GenBank/DDBJ whole genome shotgun (WGS) entry which is preliminary data.</text>
</comment>
<dbReference type="PANTHER" id="PTHR47926">
    <property type="entry name" value="PENTATRICOPEPTIDE REPEAT-CONTAINING PROTEIN"/>
    <property type="match status" value="1"/>
</dbReference>
<dbReference type="PROSITE" id="PS51375">
    <property type="entry name" value="PPR"/>
    <property type="match status" value="3"/>
</dbReference>
<dbReference type="GO" id="GO:0048731">
    <property type="term" value="P:system development"/>
    <property type="evidence" value="ECO:0007669"/>
    <property type="project" value="UniProtKB-ARBA"/>
</dbReference>
<evidence type="ECO:0000313" key="6">
    <source>
        <dbReference type="Proteomes" id="UP000663881"/>
    </source>
</evidence>